<sequence length="172" mass="18805" precursor="true">MRASRVIGGVAATVVTVMGSLGLPPSARASNFGMEFDGTYVVKSDGEWAKTNDVFIDEQTVVETWTVRTDCVSPIECSGEVTSDHGWTGSVKLDDFWYVRRDIPNWMPCPDGTFATGHQLYLLYGFDPAMTQRVTTTDFMAGRNVTKSDSGACGVNKPKVIELPVSLQRVAR</sequence>
<keyword evidence="2" id="KW-1185">Reference proteome</keyword>
<organism evidence="1 2">
    <name type="scientific">Mycolicibacterium chubuense (strain NBB4)</name>
    <name type="common">Mycobacterium chubuense</name>
    <dbReference type="NCBI Taxonomy" id="710421"/>
    <lineage>
        <taxon>Bacteria</taxon>
        <taxon>Bacillati</taxon>
        <taxon>Actinomycetota</taxon>
        <taxon>Actinomycetes</taxon>
        <taxon>Mycobacteriales</taxon>
        <taxon>Mycobacteriaceae</taxon>
        <taxon>Mycolicibacterium</taxon>
    </lineage>
</organism>
<dbReference type="KEGG" id="mcb:Mycch_3576"/>
<proteinExistence type="predicted"/>
<dbReference type="AlphaFoldDB" id="I4BM02"/>
<dbReference type="RefSeq" id="WP_014816784.1">
    <property type="nucleotide sequence ID" value="NC_018027.1"/>
</dbReference>
<gene>
    <name evidence="1" type="ordered locus">Mycch_3576</name>
</gene>
<dbReference type="eggNOG" id="ENOG5031MY1">
    <property type="taxonomic scope" value="Bacteria"/>
</dbReference>
<protein>
    <submittedName>
        <fullName evidence="1">Uncharacterized protein</fullName>
    </submittedName>
</protein>
<name>I4BM02_MYCCN</name>
<dbReference type="Proteomes" id="UP000006057">
    <property type="component" value="Chromosome"/>
</dbReference>
<reference evidence="1 2" key="1">
    <citation type="submission" date="2012-06" db="EMBL/GenBank/DDBJ databases">
        <title>Complete sequence of chromosome of Mycobacterium chubuense NBB4.</title>
        <authorList>
            <consortium name="US DOE Joint Genome Institute"/>
            <person name="Lucas S."/>
            <person name="Han J."/>
            <person name="Lapidus A."/>
            <person name="Cheng J.-F."/>
            <person name="Goodwin L."/>
            <person name="Pitluck S."/>
            <person name="Peters L."/>
            <person name="Mikhailova N."/>
            <person name="Teshima H."/>
            <person name="Detter J.C."/>
            <person name="Han C."/>
            <person name="Tapia R."/>
            <person name="Land M."/>
            <person name="Hauser L."/>
            <person name="Kyrpides N."/>
            <person name="Ivanova N."/>
            <person name="Pagani I."/>
            <person name="Mattes T."/>
            <person name="Holmes A."/>
            <person name="Rutledge P."/>
            <person name="Paulsen I."/>
            <person name="Coleman N."/>
            <person name="Woyke T."/>
        </authorList>
    </citation>
    <scope>NUCLEOTIDE SEQUENCE [LARGE SCALE GENOMIC DNA]</scope>
    <source>
        <strain evidence="1 2">NBB4</strain>
    </source>
</reference>
<dbReference type="PATRIC" id="fig|710421.3.peg.3575"/>
<accession>I4BM02</accession>
<evidence type="ECO:0000313" key="2">
    <source>
        <dbReference type="Proteomes" id="UP000006057"/>
    </source>
</evidence>
<evidence type="ECO:0000313" key="1">
    <source>
        <dbReference type="EMBL" id="AFM18309.1"/>
    </source>
</evidence>
<dbReference type="EMBL" id="CP003053">
    <property type="protein sequence ID" value="AFM18309.1"/>
    <property type="molecule type" value="Genomic_DNA"/>
</dbReference>
<dbReference type="HOGENOM" id="CLU_135576_0_0_11"/>